<feature type="domain" description="Methyl-accepting transducer" evidence="8">
    <location>
        <begin position="298"/>
        <end position="534"/>
    </location>
</feature>
<gene>
    <name evidence="10" type="ORF">IFO66_07595</name>
</gene>
<keyword evidence="7" id="KW-1133">Transmembrane helix</keyword>
<dbReference type="PANTHER" id="PTHR32089:SF112">
    <property type="entry name" value="LYSOZYME-LIKE PROTEIN-RELATED"/>
    <property type="match status" value="1"/>
</dbReference>
<evidence type="ECO:0000256" key="6">
    <source>
        <dbReference type="PROSITE-ProRule" id="PRU00284"/>
    </source>
</evidence>
<feature type="transmembrane region" description="Helical" evidence="7">
    <location>
        <begin position="27"/>
        <end position="47"/>
    </location>
</feature>
<reference evidence="10 11" key="1">
    <citation type="submission" date="2020-09" db="EMBL/GenBank/DDBJ databases">
        <title>Paenibacillus sp. CAU 1523 isolated from sand of Haeundae Beach.</title>
        <authorList>
            <person name="Kim W."/>
        </authorList>
    </citation>
    <scope>NUCLEOTIDE SEQUENCE [LARGE SCALE GENOMIC DNA]</scope>
    <source>
        <strain evidence="10 11">CAU 1523</strain>
    </source>
</reference>
<name>A0ABR9AY92_9BACL</name>
<dbReference type="SUPFAM" id="SSF58104">
    <property type="entry name" value="Methyl-accepting chemotaxis protein (MCP) signaling domain"/>
    <property type="match status" value="1"/>
</dbReference>
<keyword evidence="11" id="KW-1185">Reference proteome</keyword>
<evidence type="ECO:0000256" key="4">
    <source>
        <dbReference type="ARBA" id="ARBA00023224"/>
    </source>
</evidence>
<organism evidence="10 11">
    <name type="scientific">Paenibacillus arenosi</name>
    <dbReference type="NCBI Taxonomy" id="2774142"/>
    <lineage>
        <taxon>Bacteria</taxon>
        <taxon>Bacillati</taxon>
        <taxon>Bacillota</taxon>
        <taxon>Bacilli</taxon>
        <taxon>Bacillales</taxon>
        <taxon>Paenibacillaceae</taxon>
        <taxon>Paenibacillus</taxon>
    </lineage>
</organism>
<dbReference type="CDD" id="cd06225">
    <property type="entry name" value="HAMP"/>
    <property type="match status" value="1"/>
</dbReference>
<dbReference type="Gene3D" id="6.10.340.10">
    <property type="match status" value="1"/>
</dbReference>
<evidence type="ECO:0000259" key="8">
    <source>
        <dbReference type="PROSITE" id="PS50111"/>
    </source>
</evidence>
<protein>
    <submittedName>
        <fullName evidence="10">Methyl-accepting chemotaxis protein</fullName>
    </submittedName>
</protein>
<dbReference type="PANTHER" id="PTHR32089">
    <property type="entry name" value="METHYL-ACCEPTING CHEMOTAXIS PROTEIN MCPB"/>
    <property type="match status" value="1"/>
</dbReference>
<evidence type="ECO:0000256" key="3">
    <source>
        <dbReference type="ARBA" id="ARBA00023136"/>
    </source>
</evidence>
<dbReference type="InterPro" id="IPR003660">
    <property type="entry name" value="HAMP_dom"/>
</dbReference>
<dbReference type="PROSITE" id="PS50885">
    <property type="entry name" value="HAMP"/>
    <property type="match status" value="1"/>
</dbReference>
<feature type="transmembrane region" description="Helical" evidence="7">
    <location>
        <begin position="205"/>
        <end position="223"/>
    </location>
</feature>
<dbReference type="Proteomes" id="UP000634529">
    <property type="component" value="Unassembled WGS sequence"/>
</dbReference>
<keyword evidence="3 7" id="KW-0472">Membrane</keyword>
<evidence type="ECO:0000256" key="1">
    <source>
        <dbReference type="ARBA" id="ARBA00004236"/>
    </source>
</evidence>
<keyword evidence="4 6" id="KW-0807">Transducer</keyword>
<evidence type="ECO:0000313" key="10">
    <source>
        <dbReference type="EMBL" id="MBD8498170.1"/>
    </source>
</evidence>
<comment type="caution">
    <text evidence="10">The sequence shown here is derived from an EMBL/GenBank/DDBJ whole genome shotgun (WGS) entry which is preliminary data.</text>
</comment>
<evidence type="ECO:0000256" key="2">
    <source>
        <dbReference type="ARBA" id="ARBA00022475"/>
    </source>
</evidence>
<dbReference type="PROSITE" id="PS50111">
    <property type="entry name" value="CHEMOTAXIS_TRANSDUC_2"/>
    <property type="match status" value="1"/>
</dbReference>
<dbReference type="Pfam" id="PF00015">
    <property type="entry name" value="MCPsignal"/>
    <property type="match status" value="1"/>
</dbReference>
<dbReference type="RefSeq" id="WP_192024546.1">
    <property type="nucleotide sequence ID" value="NZ_JACYTN010000003.1"/>
</dbReference>
<dbReference type="InterPro" id="IPR004089">
    <property type="entry name" value="MCPsignal_dom"/>
</dbReference>
<evidence type="ECO:0000256" key="7">
    <source>
        <dbReference type="SAM" id="Phobius"/>
    </source>
</evidence>
<evidence type="ECO:0000313" key="11">
    <source>
        <dbReference type="Proteomes" id="UP000634529"/>
    </source>
</evidence>
<dbReference type="Gene3D" id="1.10.287.950">
    <property type="entry name" value="Methyl-accepting chemotaxis protein"/>
    <property type="match status" value="1"/>
</dbReference>
<proteinExistence type="inferred from homology"/>
<dbReference type="Pfam" id="PF00672">
    <property type="entry name" value="HAMP"/>
    <property type="match status" value="1"/>
</dbReference>
<accession>A0ABR9AY92</accession>
<comment type="subcellular location">
    <subcellularLocation>
        <location evidence="1">Cell membrane</location>
    </subcellularLocation>
</comment>
<dbReference type="EMBL" id="JACYTN010000003">
    <property type="protein sequence ID" value="MBD8498170.1"/>
    <property type="molecule type" value="Genomic_DNA"/>
</dbReference>
<evidence type="ECO:0000256" key="5">
    <source>
        <dbReference type="ARBA" id="ARBA00029447"/>
    </source>
</evidence>
<keyword evidence="2" id="KW-1003">Cell membrane</keyword>
<sequence>MKQKVATIARSMQGVFQKKRMSIKQRFIILVTIITVGFMIAGTVSNLSSRTLVDSMDQMYNEHMQNVIRAEKMMLVFKQSELFLERTIESETMDEATGHVNDYMRFIMEVRQPLQEIVNSEHGEQAAKYLEAIETHLFKLEYLAAEMKGYIADGKLEQVKPEIEAEIRPIEKKVFADMLIIEESSIQAAEQIYLNNKSDATQSRILNVVMTIAVAIACIWMAVATMKVIRKPIDSLQHLMAGAAEGDLSATSTNVGTDELGRLSVSYNEMILGLRRLVELIQTSTNVLMDNVSLVAEFAVQSQQSAQQTAAAMVRTDESAKRQQSSAGETLRAMEDMANSIQHIVHATTEVADITQYAGQHAAQGVVTMEQAVTEMDRVHQSVQGAEHTLQELQQHSKAIVQVITIIQQISSQTSLLAINASIEAARAGEHGRGFSVVADEVRQLAEQSGESLKRISSMVDAIQRNTGYMANAMFEVSNQTQAGQEKVTAAGVMFRDLHQQINEVVEQTESVSASVQEMSACTEEITAASSEMAALSEHAAEEVQLVTTMTTTQLDQMSRISTILDELYEMAYGLDEQVNKFRLQQAETESKK</sequence>
<comment type="similarity">
    <text evidence="5">Belongs to the methyl-accepting chemotaxis (MCP) protein family.</text>
</comment>
<dbReference type="SMART" id="SM00304">
    <property type="entry name" value="HAMP"/>
    <property type="match status" value="1"/>
</dbReference>
<evidence type="ECO:0000259" key="9">
    <source>
        <dbReference type="PROSITE" id="PS50885"/>
    </source>
</evidence>
<keyword evidence="7" id="KW-0812">Transmembrane</keyword>
<dbReference type="Pfam" id="PF12729">
    <property type="entry name" value="4HB_MCP_1"/>
    <property type="match status" value="1"/>
</dbReference>
<dbReference type="SMART" id="SM00283">
    <property type="entry name" value="MA"/>
    <property type="match status" value="1"/>
</dbReference>
<dbReference type="InterPro" id="IPR024478">
    <property type="entry name" value="HlyB_4HB_MCP"/>
</dbReference>
<feature type="domain" description="HAMP" evidence="9">
    <location>
        <begin position="227"/>
        <end position="279"/>
    </location>
</feature>